<gene>
    <name evidence="6" type="ORF">KVH43_10225</name>
</gene>
<feature type="transmembrane region" description="Helical" evidence="5">
    <location>
        <begin position="6"/>
        <end position="39"/>
    </location>
</feature>
<keyword evidence="4 5" id="KW-0472">Membrane</keyword>
<name>A0ABX8RCU4_9CLOT</name>
<evidence type="ECO:0000256" key="5">
    <source>
        <dbReference type="HAMAP-Rule" id="MF_01874"/>
    </source>
</evidence>
<keyword evidence="3 5" id="KW-1133">Transmembrane helix</keyword>
<dbReference type="PANTHER" id="PTHR38452">
    <property type="entry name" value="UPF0756 MEMBRANE PROTEIN YEAL"/>
    <property type="match status" value="1"/>
</dbReference>
<evidence type="ECO:0000256" key="4">
    <source>
        <dbReference type="ARBA" id="ARBA00023136"/>
    </source>
</evidence>
<keyword evidence="7" id="KW-1185">Reference proteome</keyword>
<reference evidence="6" key="1">
    <citation type="submission" date="2021-07" db="EMBL/GenBank/DDBJ databases">
        <title>Complete genome sequence of Crassaminicella sp. 143-21, isolated from a deep-sea hydrothermal vent.</title>
        <authorList>
            <person name="Li X."/>
        </authorList>
    </citation>
    <scope>NUCLEOTIDE SEQUENCE</scope>
    <source>
        <strain evidence="6">143-21</strain>
    </source>
</reference>
<feature type="transmembrane region" description="Helical" evidence="5">
    <location>
        <begin position="146"/>
        <end position="163"/>
    </location>
</feature>
<sequence>MSQEYLGSITLLVLLILAMVGKNNSLALAVSGLIFLLLLGKMGEEVKGFSHSILMFLNNYGLKIGVIILMMGVLAPFALGELDIISMLYSFKTYKGFIGIVAGILVAILGSRGGYLLDVEPTIVTSVVIGTIFGIVVFKGYPVGPLIGSGIAYFMIYIIEIFMKK</sequence>
<comment type="similarity">
    <text evidence="5">Belongs to the UPF0756 family.</text>
</comment>
<dbReference type="HAMAP" id="MF_01874">
    <property type="entry name" value="UPF0756"/>
    <property type="match status" value="1"/>
</dbReference>
<accession>A0ABX8RCU4</accession>
<feature type="transmembrane region" description="Helical" evidence="5">
    <location>
        <begin position="60"/>
        <end position="79"/>
    </location>
</feature>
<dbReference type="PANTHER" id="PTHR38452:SF1">
    <property type="entry name" value="UPF0756 MEMBRANE PROTEIN YEAL"/>
    <property type="match status" value="1"/>
</dbReference>
<proteinExistence type="inferred from homology"/>
<dbReference type="RefSeq" id="WP_218282433.1">
    <property type="nucleotide sequence ID" value="NZ_CP078093.1"/>
</dbReference>
<keyword evidence="1 5" id="KW-1003">Cell membrane</keyword>
<dbReference type="Proteomes" id="UP000886818">
    <property type="component" value="Chromosome"/>
</dbReference>
<keyword evidence="2 5" id="KW-0812">Transmembrane</keyword>
<evidence type="ECO:0000313" key="7">
    <source>
        <dbReference type="Proteomes" id="UP000886818"/>
    </source>
</evidence>
<evidence type="ECO:0000256" key="1">
    <source>
        <dbReference type="ARBA" id="ARBA00022475"/>
    </source>
</evidence>
<dbReference type="EMBL" id="CP078093">
    <property type="protein sequence ID" value="QXM05735.1"/>
    <property type="molecule type" value="Genomic_DNA"/>
</dbReference>
<feature type="transmembrane region" description="Helical" evidence="5">
    <location>
        <begin position="91"/>
        <end position="110"/>
    </location>
</feature>
<protein>
    <recommendedName>
        <fullName evidence="5">UPF0756 membrane protein KVH43_10225</fullName>
    </recommendedName>
</protein>
<evidence type="ECO:0000256" key="2">
    <source>
        <dbReference type="ARBA" id="ARBA00022692"/>
    </source>
</evidence>
<comment type="subcellular location">
    <subcellularLocation>
        <location evidence="5">Cell membrane</location>
        <topology evidence="5">Multi-pass membrane protein</topology>
    </subcellularLocation>
</comment>
<organism evidence="6 7">
    <name type="scientific">Crassaminicella indica</name>
    <dbReference type="NCBI Taxonomy" id="2855394"/>
    <lineage>
        <taxon>Bacteria</taxon>
        <taxon>Bacillati</taxon>
        <taxon>Bacillota</taxon>
        <taxon>Clostridia</taxon>
        <taxon>Eubacteriales</taxon>
        <taxon>Clostridiaceae</taxon>
        <taxon>Crassaminicella</taxon>
    </lineage>
</organism>
<feature type="transmembrane region" description="Helical" evidence="5">
    <location>
        <begin position="122"/>
        <end position="140"/>
    </location>
</feature>
<dbReference type="Pfam" id="PF04284">
    <property type="entry name" value="DUF441"/>
    <property type="match status" value="1"/>
</dbReference>
<dbReference type="InterPro" id="IPR007382">
    <property type="entry name" value="UPF0756_TM"/>
</dbReference>
<evidence type="ECO:0000256" key="3">
    <source>
        <dbReference type="ARBA" id="ARBA00022989"/>
    </source>
</evidence>
<evidence type="ECO:0000313" key="6">
    <source>
        <dbReference type="EMBL" id="QXM05735.1"/>
    </source>
</evidence>